<sequence length="198" mass="20158">MVVVRGRDALRVDATEGLVPPTLDDLGFVWVGQGGDTSRVTAYGLGGDPHQVTTTLPRGRLVAFQVSRDSTRALALIDTSDGPALYVMAIVRSGDRTPTGLGPPVRVQAATGDAVGAAWVNDSDVVSVGQTETGPEVVRSTVGGQSTTLPKPDGTAASVTGGSGGSVLLRMSDGTVLQSTGGRWDTTGVTADVLGTQR</sequence>
<dbReference type="Proteomes" id="UP000072763">
    <property type="component" value="Unassembled WGS sequence"/>
</dbReference>
<feature type="region of interest" description="Disordered" evidence="1">
    <location>
        <begin position="138"/>
        <end position="163"/>
    </location>
</feature>
<organism evidence="3 4">
    <name type="scientific">Curtobacterium oceanosedimentum</name>
    <dbReference type="NCBI Taxonomy" id="465820"/>
    <lineage>
        <taxon>Bacteria</taxon>
        <taxon>Bacillati</taxon>
        <taxon>Actinomycetota</taxon>
        <taxon>Actinomycetes</taxon>
        <taxon>Micrococcales</taxon>
        <taxon>Microbacteriaceae</taxon>
        <taxon>Curtobacterium</taxon>
    </lineage>
</organism>
<reference evidence="3 4" key="1">
    <citation type="journal article" date="2016" name="Front. Microbiol.">
        <title>Genomic Resource of Rice Seed Associated Bacteria.</title>
        <authorList>
            <person name="Midha S."/>
            <person name="Bansal K."/>
            <person name="Sharma S."/>
            <person name="Kumar N."/>
            <person name="Patil P.P."/>
            <person name="Chaudhry V."/>
            <person name="Patil P.B."/>
        </authorList>
    </citation>
    <scope>NUCLEOTIDE SEQUENCE [LARGE SCALE GENOMIC DNA]</scope>
    <source>
        <strain evidence="3 4">NS359</strain>
    </source>
</reference>
<evidence type="ECO:0000259" key="2">
    <source>
        <dbReference type="Pfam" id="PF10647"/>
    </source>
</evidence>
<evidence type="ECO:0000256" key="1">
    <source>
        <dbReference type="SAM" id="MobiDB-lite"/>
    </source>
</evidence>
<dbReference type="PATRIC" id="fig|465820.4.peg.809"/>
<feature type="domain" description="Lipoprotein LpqB C-terminal" evidence="2">
    <location>
        <begin position="2"/>
        <end position="185"/>
    </location>
</feature>
<dbReference type="AlphaFoldDB" id="A0A147DLI4"/>
<proteinExistence type="predicted"/>
<name>A0A147DLI4_9MICO</name>
<evidence type="ECO:0000313" key="3">
    <source>
        <dbReference type="EMBL" id="KTR41965.1"/>
    </source>
</evidence>
<evidence type="ECO:0000313" key="4">
    <source>
        <dbReference type="Proteomes" id="UP000072763"/>
    </source>
</evidence>
<dbReference type="Pfam" id="PF10647">
    <property type="entry name" value="Gmad1"/>
    <property type="match status" value="1"/>
</dbReference>
<feature type="region of interest" description="Disordered" evidence="1">
    <location>
        <begin position="179"/>
        <end position="198"/>
    </location>
</feature>
<comment type="caution">
    <text evidence="3">The sequence shown here is derived from an EMBL/GenBank/DDBJ whole genome shotgun (WGS) entry which is preliminary data.</text>
</comment>
<dbReference type="EMBL" id="LDRC01000175">
    <property type="protein sequence ID" value="KTR41965.1"/>
    <property type="molecule type" value="Genomic_DNA"/>
</dbReference>
<protein>
    <recommendedName>
        <fullName evidence="2">Lipoprotein LpqB C-terminal domain-containing protein</fullName>
    </recommendedName>
</protein>
<gene>
    <name evidence="3" type="ORF">NS359_16225</name>
</gene>
<dbReference type="InterPro" id="IPR018910">
    <property type="entry name" value="LpqB_C"/>
</dbReference>
<accession>A0A147DLI4</accession>